<evidence type="ECO:0000313" key="4">
    <source>
        <dbReference type="Proteomes" id="UP000190831"/>
    </source>
</evidence>
<feature type="coiled-coil region" evidence="1">
    <location>
        <begin position="296"/>
        <end position="323"/>
    </location>
</feature>
<gene>
    <name evidence="3" type="ORF">LAFE_0E04456G</name>
</gene>
<dbReference type="Proteomes" id="UP000190831">
    <property type="component" value="Chromosome E"/>
</dbReference>
<reference evidence="4" key="1">
    <citation type="submission" date="2016-03" db="EMBL/GenBank/DDBJ databases">
        <authorList>
            <person name="Devillers H."/>
        </authorList>
    </citation>
    <scope>NUCLEOTIDE SEQUENCE [LARGE SCALE GENOMIC DNA]</scope>
</reference>
<keyword evidence="1" id="KW-0175">Coiled coil</keyword>
<protein>
    <submittedName>
        <fullName evidence="3">LAFE_0E04456g1_1</fullName>
    </submittedName>
</protein>
<feature type="region of interest" description="Disordered" evidence="2">
    <location>
        <begin position="70"/>
        <end position="97"/>
    </location>
</feature>
<sequence>MNSQENKRTNRFDIYAKNIDNNYNLERSFGHLSFAQSNFLNHFEADNQGHGVGGPSMDVVNAFSNPFLTSSSSSGTTTSNLEGRNTLTASQTSSQYANSRKIGHEIGSSYWNADCKDYDVEPPGTAGTLTINSIMDSANTTRISDCNTSLESATSTFPNNETLRLELQLKETQIESLETEIQKLKTAFNQGLMYKQGSFQNERISTEVDQTLEIPASIETVFSKLSSSLQRKTKELDETNARLESIITAVALNPSNTITKFGRYDEEELAHKTITRLEMLTKENREMAKMLGYGRSKEAQIELELLRKENEELKEKIRSFKQQS</sequence>
<dbReference type="AlphaFoldDB" id="A0A1G4MCS6"/>
<keyword evidence="4" id="KW-1185">Reference proteome</keyword>
<feature type="compositionally biased region" description="Polar residues" evidence="2">
    <location>
        <begin position="80"/>
        <end position="97"/>
    </location>
</feature>
<dbReference type="OrthoDB" id="21221at2759"/>
<evidence type="ECO:0000256" key="2">
    <source>
        <dbReference type="SAM" id="MobiDB-lite"/>
    </source>
</evidence>
<feature type="coiled-coil region" evidence="1">
    <location>
        <begin position="160"/>
        <end position="187"/>
    </location>
</feature>
<accession>A0A1G4MCS6</accession>
<feature type="compositionally biased region" description="Low complexity" evidence="2">
    <location>
        <begin position="70"/>
        <end position="79"/>
    </location>
</feature>
<dbReference type="OMA" id="MTANSIM"/>
<evidence type="ECO:0000256" key="1">
    <source>
        <dbReference type="SAM" id="Coils"/>
    </source>
</evidence>
<dbReference type="EMBL" id="LT598488">
    <property type="protein sequence ID" value="SCW01658.1"/>
    <property type="molecule type" value="Genomic_DNA"/>
</dbReference>
<evidence type="ECO:0000313" key="3">
    <source>
        <dbReference type="EMBL" id="SCW01658.1"/>
    </source>
</evidence>
<name>A0A1G4MCS6_LACFM</name>
<organism evidence="3 4">
    <name type="scientific">Lachancea fermentati</name>
    <name type="common">Zygosaccharomyces fermentati</name>
    <dbReference type="NCBI Taxonomy" id="4955"/>
    <lineage>
        <taxon>Eukaryota</taxon>
        <taxon>Fungi</taxon>
        <taxon>Dikarya</taxon>
        <taxon>Ascomycota</taxon>
        <taxon>Saccharomycotina</taxon>
        <taxon>Saccharomycetes</taxon>
        <taxon>Saccharomycetales</taxon>
        <taxon>Saccharomycetaceae</taxon>
        <taxon>Lachancea</taxon>
    </lineage>
</organism>
<proteinExistence type="predicted"/>
<dbReference type="STRING" id="4955.A0A1G4MCS6"/>